<gene>
    <name evidence="6 7" type="primary">MDM10</name>
    <name evidence="7" type="ORF">C6P45_003198</name>
</gene>
<keyword evidence="3 6" id="KW-1000">Mitochondrion outer membrane</keyword>
<keyword evidence="4 6" id="KW-0496">Mitochondrion</keyword>
<proteinExistence type="inferred from homology"/>
<dbReference type="PANTHER" id="PTHR28035">
    <property type="entry name" value="MITOCHONDRIAL DISTRIBUTION AND MORPHOLOGY PROTEIN 10"/>
    <property type="match status" value="1"/>
</dbReference>
<evidence type="ECO:0000256" key="3">
    <source>
        <dbReference type="ARBA" id="ARBA00022787"/>
    </source>
</evidence>
<dbReference type="OrthoDB" id="2103793at2759"/>
<dbReference type="PANTHER" id="PTHR28035:SF1">
    <property type="entry name" value="MITOCHONDRIAL DISTRIBUTION AND MORPHOLOGY PROTEIN 10"/>
    <property type="match status" value="1"/>
</dbReference>
<keyword evidence="1 6" id="KW-1134">Transmembrane beta strand</keyword>
<comment type="function">
    <text evidence="6">Component of the ERMES/MDM complex, which serves as a molecular tether to connect the endoplasmic reticulum and mitochondria. Components of this complex are involved in the control of mitochondrial shape and protein biogenesis and may function in phospholipid exchange. MDM10 is involved in the late assembly steps of the general translocase of the mitochondrial outer membrane (TOM complex). Functions in the TOM40-specific route of the assembly of outer membrane beta-barrel proteins, including the association of TOM40 with the receptor TOM22 and small TOM proteins. Can associate with the SAM(core) complex as well as the MDM12-MMM1 complex, both involved in late steps of the major beta-barrel assembly pathway, that is responsible for biogenesis of all outer membrane beta-barrel proteins. May act as a switch that shuttles between both complexes and channels precursor proteins into the TOM40-specific pathway. Plays a role in mitochondrial morphology and in the inheritance of mitochondria.</text>
</comment>
<dbReference type="GO" id="GO:1990456">
    <property type="term" value="P:mitochondrion-endoplasmic reticulum membrane tethering"/>
    <property type="evidence" value="ECO:0007669"/>
    <property type="project" value="UniProtKB-UniRule"/>
</dbReference>
<sequence length="472" mass="53992">MLEFMDYVVRAFERSTHWNTDNNYENITATSDTLINFPIPTSFKFQTSDRSTNNTFNTLEITAHKQISGSLAYLYTDAENMGNCMKGSEFRTLQDSIETYRHIQPFFSKQPSDISENNASIHTLTSKLSKHGMHKSLYYGRIYYPTSILEAMIIKRINPFNQLTIKSLSSVNNRLNVILINWQKYKNENLQELTFSSDSSLCGYRFIHNFTSSPSKFNNALYNNASFSMGGEIWLALSTLTPGCSTSLRYCTHAANTGRPLTLTLSWNPLFGHISSSYSAKTSMNTTFAAKYDFNLYSTDSNLSFGCEFWRKNPVQKGYDNAIKSQMEEPHKYHVKSIFDDADYLTGSRNGISEHQKKLLNDVAHTLSPSLEQMGKEKAIIEEFEDKFNTENYTNVWKFATSLRDHNLRVLWEGKFKGFLLSAGTDIFFTKEYMDSVIQYINQEDKPASQFNNTARITNAPASFGLTIQYST</sequence>
<evidence type="ECO:0000256" key="1">
    <source>
        <dbReference type="ARBA" id="ARBA00022452"/>
    </source>
</evidence>
<comment type="similarity">
    <text evidence="6">Belongs to the MDM10 family.</text>
</comment>
<keyword evidence="8" id="KW-1185">Reference proteome</keyword>
<dbReference type="AlphaFoldDB" id="A0A9P6WEA2"/>
<evidence type="ECO:0000313" key="7">
    <source>
        <dbReference type="EMBL" id="KAG0669916.1"/>
    </source>
</evidence>
<accession>A0A9P6WEA2</accession>
<reference evidence="7 8" key="1">
    <citation type="submission" date="2020-11" db="EMBL/GenBank/DDBJ databases">
        <title>Kefir isolates.</title>
        <authorList>
            <person name="Marcisauskas S."/>
            <person name="Kim Y."/>
            <person name="Blasche S."/>
        </authorList>
    </citation>
    <scope>NUCLEOTIDE SEQUENCE [LARGE SCALE GENOMIC DNA]</scope>
    <source>
        <strain evidence="7 8">OG2</strain>
    </source>
</reference>
<evidence type="ECO:0000256" key="4">
    <source>
        <dbReference type="ARBA" id="ARBA00023128"/>
    </source>
</evidence>
<evidence type="ECO:0000256" key="5">
    <source>
        <dbReference type="ARBA" id="ARBA00023136"/>
    </source>
</evidence>
<protein>
    <recommendedName>
        <fullName evidence="6">Mitochondrial distribution and morphology protein 10</fullName>
    </recommendedName>
    <alternativeName>
        <fullName evidence="6">Mitochondrial inheritance component MDM10</fullName>
    </alternativeName>
</protein>
<evidence type="ECO:0000256" key="6">
    <source>
        <dbReference type="HAMAP-Rule" id="MF_03102"/>
    </source>
</evidence>
<comment type="domain">
    <text evidence="6">Lacks alpha-helical transmembrane segments, suggesting that it resides in the membrane via beta-sheet conformations similar to those predicted for other outer membrane proteins and porin.</text>
</comment>
<evidence type="ECO:0000313" key="8">
    <source>
        <dbReference type="Proteomes" id="UP000750334"/>
    </source>
</evidence>
<dbReference type="GO" id="GO:0045040">
    <property type="term" value="P:protein insertion into mitochondrial outer membrane"/>
    <property type="evidence" value="ECO:0007669"/>
    <property type="project" value="UniProtKB-UniRule"/>
</dbReference>
<comment type="subunit">
    <text evidence="6">Component of the ER-mitochondria encounter structure (ERMES) or MDM complex, composed of MMM1, MDM10, MDM12 and MDM34. Associates with the mitochondrial outer membrane sorting assembly machinery SAM(core) complex.</text>
</comment>
<dbReference type="EMBL" id="PUHR01000031">
    <property type="protein sequence ID" value="KAG0669916.1"/>
    <property type="molecule type" value="Genomic_DNA"/>
</dbReference>
<dbReference type="Pfam" id="PF12519">
    <property type="entry name" value="MDM10"/>
    <property type="match status" value="1"/>
</dbReference>
<keyword evidence="5 6" id="KW-0472">Membrane</keyword>
<dbReference type="Proteomes" id="UP000750334">
    <property type="component" value="Unassembled WGS sequence"/>
</dbReference>
<dbReference type="GO" id="GO:0001401">
    <property type="term" value="C:SAM complex"/>
    <property type="evidence" value="ECO:0007669"/>
    <property type="project" value="TreeGrafter"/>
</dbReference>
<evidence type="ECO:0000256" key="2">
    <source>
        <dbReference type="ARBA" id="ARBA00022692"/>
    </source>
</evidence>
<dbReference type="HAMAP" id="MF_03102">
    <property type="entry name" value="Mdm10"/>
    <property type="match status" value="1"/>
</dbReference>
<dbReference type="InterPro" id="IPR027539">
    <property type="entry name" value="Mdm10"/>
</dbReference>
<organism evidence="7 8">
    <name type="scientific">Maudiozyma exigua</name>
    <name type="common">Yeast</name>
    <name type="synonym">Kazachstania exigua</name>
    <dbReference type="NCBI Taxonomy" id="34358"/>
    <lineage>
        <taxon>Eukaryota</taxon>
        <taxon>Fungi</taxon>
        <taxon>Dikarya</taxon>
        <taxon>Ascomycota</taxon>
        <taxon>Saccharomycotina</taxon>
        <taxon>Saccharomycetes</taxon>
        <taxon>Saccharomycetales</taxon>
        <taxon>Saccharomycetaceae</taxon>
        <taxon>Maudiozyma</taxon>
    </lineage>
</organism>
<comment type="subcellular location">
    <subcellularLocation>
        <location evidence="6">Mitochondrion outer membrane</location>
        <topology evidence="6">Multi-pass membrane protein</topology>
    </subcellularLocation>
    <text evidence="6">The ERMES/MDM complex localizes to a few discrete foci (around 10 per single cell), that represent mitochondria-endoplasmic reticulum junctions. These foci are often found next to mtDNA nucleoids.</text>
</comment>
<comment type="caution">
    <text evidence="7">The sequence shown here is derived from an EMBL/GenBank/DDBJ whole genome shotgun (WGS) entry which is preliminary data.</text>
</comment>
<dbReference type="GO" id="GO:0070096">
    <property type="term" value="P:mitochondrial outer membrane translocase complex assembly"/>
    <property type="evidence" value="ECO:0007669"/>
    <property type="project" value="UniProtKB-UniRule"/>
</dbReference>
<keyword evidence="2 6" id="KW-0812">Transmembrane</keyword>
<dbReference type="GO" id="GO:0051654">
    <property type="term" value="P:establishment of mitochondrion localization"/>
    <property type="evidence" value="ECO:0007669"/>
    <property type="project" value="TreeGrafter"/>
</dbReference>
<dbReference type="GO" id="GO:0015914">
    <property type="term" value="P:phospholipid transport"/>
    <property type="evidence" value="ECO:0007669"/>
    <property type="project" value="TreeGrafter"/>
</dbReference>
<dbReference type="GO" id="GO:0032865">
    <property type="term" value="C:ERMES complex"/>
    <property type="evidence" value="ECO:0007669"/>
    <property type="project" value="UniProtKB-UniRule"/>
</dbReference>
<name>A0A9P6WEA2_MAUEX</name>